<accession>A0AAN6WFE2</accession>
<feature type="compositionally biased region" description="Low complexity" evidence="1">
    <location>
        <begin position="45"/>
        <end position="60"/>
    </location>
</feature>
<reference evidence="2" key="2">
    <citation type="submission" date="2023-05" db="EMBL/GenBank/DDBJ databases">
        <authorList>
            <consortium name="Lawrence Berkeley National Laboratory"/>
            <person name="Steindorff A."/>
            <person name="Hensen N."/>
            <person name="Bonometti L."/>
            <person name="Westerberg I."/>
            <person name="Brannstrom I.O."/>
            <person name="Guillou S."/>
            <person name="Cros-Aarteil S."/>
            <person name="Calhoun S."/>
            <person name="Haridas S."/>
            <person name="Kuo A."/>
            <person name="Mondo S."/>
            <person name="Pangilinan J."/>
            <person name="Riley R."/>
            <person name="Labutti K."/>
            <person name="Andreopoulos B."/>
            <person name="Lipzen A."/>
            <person name="Chen C."/>
            <person name="Yanf M."/>
            <person name="Daum C."/>
            <person name="Ng V."/>
            <person name="Clum A."/>
            <person name="Ohm R."/>
            <person name="Martin F."/>
            <person name="Silar P."/>
            <person name="Natvig D."/>
            <person name="Lalanne C."/>
            <person name="Gautier V."/>
            <person name="Ament-Velasquez S.L."/>
            <person name="Kruys A."/>
            <person name="Hutchinson M.I."/>
            <person name="Powell A.J."/>
            <person name="Barry K."/>
            <person name="Miller A.N."/>
            <person name="Grigoriev I.V."/>
            <person name="Debuchy R."/>
            <person name="Gladieux P."/>
            <person name="Thoren M.H."/>
            <person name="Johannesson H."/>
        </authorList>
    </citation>
    <scope>NUCLEOTIDE SEQUENCE</scope>
    <source>
        <strain evidence="2">CBS 892.96</strain>
    </source>
</reference>
<dbReference type="Proteomes" id="UP001302321">
    <property type="component" value="Unassembled WGS sequence"/>
</dbReference>
<feature type="compositionally biased region" description="Low complexity" evidence="1">
    <location>
        <begin position="416"/>
        <end position="430"/>
    </location>
</feature>
<comment type="caution">
    <text evidence="2">The sequence shown here is derived from an EMBL/GenBank/DDBJ whole genome shotgun (WGS) entry which is preliminary data.</text>
</comment>
<dbReference type="EMBL" id="MU866103">
    <property type="protein sequence ID" value="KAK4180151.1"/>
    <property type="molecule type" value="Genomic_DNA"/>
</dbReference>
<feature type="compositionally biased region" description="Polar residues" evidence="1">
    <location>
        <begin position="384"/>
        <end position="404"/>
    </location>
</feature>
<evidence type="ECO:0000256" key="1">
    <source>
        <dbReference type="SAM" id="MobiDB-lite"/>
    </source>
</evidence>
<feature type="region of interest" description="Disordered" evidence="1">
    <location>
        <begin position="1"/>
        <end position="60"/>
    </location>
</feature>
<evidence type="ECO:0000313" key="2">
    <source>
        <dbReference type="EMBL" id="KAK4180151.1"/>
    </source>
</evidence>
<name>A0AAN6WFE2_9PEZI</name>
<organism evidence="2 3">
    <name type="scientific">Triangularia setosa</name>
    <dbReference type="NCBI Taxonomy" id="2587417"/>
    <lineage>
        <taxon>Eukaryota</taxon>
        <taxon>Fungi</taxon>
        <taxon>Dikarya</taxon>
        <taxon>Ascomycota</taxon>
        <taxon>Pezizomycotina</taxon>
        <taxon>Sordariomycetes</taxon>
        <taxon>Sordariomycetidae</taxon>
        <taxon>Sordariales</taxon>
        <taxon>Podosporaceae</taxon>
        <taxon>Triangularia</taxon>
    </lineage>
</organism>
<feature type="compositionally biased region" description="Basic and acidic residues" evidence="1">
    <location>
        <begin position="8"/>
        <end position="17"/>
    </location>
</feature>
<sequence>MSRAKNTRQRDRPDAAQKGESSAQPARQAAQLELLEGYQHPDPMNNSSNGSSRLSGSGNCSNVLQRTQILGSSGSMSSPAYPQPWKMTDLYGAPIDQPGTLNFNYDRQWTSLEGMDVKKELATALKKGHRELLAPVFPDYTSEQKQEARELYERNGMLRLFEARDNCNRSPPTIRGFLGGINPALATAEDGTQGGTNTDNPLIRFLANAEFSREIVDLLHPSVRDITALAFTCKQAGHRVSCVMEFWNFTAEQHFAGDFLPKFDNDRKQTKDPGVRSEILVITPITPAAPTQTPYQDAFKKTLNLIRVMVTIPQSFRHVVLDRLPFLDTKMVDLLISSMPNLETMSISRCDLLDVTKLPGLIDIIKRHPRSFLKDKGKALCASNPTGADSAAENGSENVNTTGDDGSLSEDEGPFSSSDTSLLSQSDTSQISADTATSVDENEAPDHYIRLDFSPFFFRGPNTCQRLGSFGVTYNEPTFHTPKAVVNLIMQCWHDAKIIGMDLVSDSSSFFSFVRRLPGYDCLWTLKARDAMLSFKREVSSIVLPDDSQQTLERTARSEVIAENRGSARLPQTAFQGRVTARAEKLRKVKHGEMKKEMQHRFYDDLMAATSGDDFKPLDHPTPNNMVRFLPRDHNAFGYWRRLHKCDGCKKELPRVLFANRLDLCWGCKMVEFVNQMESSNLRHWKRSAIVHYLEGLNTKKGSLTDVLDPARNQYLQSALRAVKTADAIWLKFMNFSPSDSVVYPPEPANLGYYSATYSRYRWKHYWPQEAFDYREGGPQHEDPFKHPNSDWADPEMRGGELPESFNARFRWSDEASQVLFEEYIRPRGYAQNIDDPEAQRRIALAIRWEKLRYIPNFVPKHQSENGMWYAGRDTMRRMQNAKDNSTYIMIHTRVESCLHSLYTPLLRPFDLDHPIPDKRVEYKAWKEIMERHAYGVVPAGHSREYW</sequence>
<evidence type="ECO:0000313" key="3">
    <source>
        <dbReference type="Proteomes" id="UP001302321"/>
    </source>
</evidence>
<proteinExistence type="predicted"/>
<gene>
    <name evidence="2" type="ORF">QBC36DRAFT_357952</name>
</gene>
<feature type="region of interest" description="Disordered" evidence="1">
    <location>
        <begin position="384"/>
        <end position="439"/>
    </location>
</feature>
<keyword evidence="3" id="KW-1185">Reference proteome</keyword>
<protein>
    <submittedName>
        <fullName evidence="2">Uncharacterized protein</fullName>
    </submittedName>
</protein>
<reference evidence="2" key="1">
    <citation type="journal article" date="2023" name="Mol. Phylogenet. Evol.">
        <title>Genome-scale phylogeny and comparative genomics of the fungal order Sordariales.</title>
        <authorList>
            <person name="Hensen N."/>
            <person name="Bonometti L."/>
            <person name="Westerberg I."/>
            <person name="Brannstrom I.O."/>
            <person name="Guillou S."/>
            <person name="Cros-Aarteil S."/>
            <person name="Calhoun S."/>
            <person name="Haridas S."/>
            <person name="Kuo A."/>
            <person name="Mondo S."/>
            <person name="Pangilinan J."/>
            <person name="Riley R."/>
            <person name="LaButti K."/>
            <person name="Andreopoulos B."/>
            <person name="Lipzen A."/>
            <person name="Chen C."/>
            <person name="Yan M."/>
            <person name="Daum C."/>
            <person name="Ng V."/>
            <person name="Clum A."/>
            <person name="Steindorff A."/>
            <person name="Ohm R.A."/>
            <person name="Martin F."/>
            <person name="Silar P."/>
            <person name="Natvig D.O."/>
            <person name="Lalanne C."/>
            <person name="Gautier V."/>
            <person name="Ament-Velasquez S.L."/>
            <person name="Kruys A."/>
            <person name="Hutchinson M.I."/>
            <person name="Powell A.J."/>
            <person name="Barry K."/>
            <person name="Miller A.N."/>
            <person name="Grigoriev I.V."/>
            <person name="Debuchy R."/>
            <person name="Gladieux P."/>
            <person name="Hiltunen Thoren M."/>
            <person name="Johannesson H."/>
        </authorList>
    </citation>
    <scope>NUCLEOTIDE SEQUENCE</scope>
    <source>
        <strain evidence="2">CBS 892.96</strain>
    </source>
</reference>
<dbReference type="AlphaFoldDB" id="A0AAN6WFE2"/>